<keyword evidence="9" id="KW-0997">Cell inner membrane</keyword>
<feature type="active site" evidence="9">
    <location>
        <position position="133"/>
    </location>
</feature>
<comment type="caution">
    <text evidence="9">Lacks conserved residue(s) required for the propagation of feature annotation.</text>
</comment>
<feature type="active site" evidence="9">
    <location>
        <position position="115"/>
    </location>
</feature>
<accession>D1ATS2</accession>
<comment type="similarity">
    <text evidence="1 9 10">Belongs to the peptidase A8 family.</text>
</comment>
<dbReference type="eggNOG" id="COG0597">
    <property type="taxonomic scope" value="Bacteria"/>
</dbReference>
<dbReference type="AlphaFoldDB" id="D1ATS2"/>
<comment type="catalytic activity">
    <reaction evidence="9">
        <text>Release of signal peptides from bacterial membrane prolipoproteins. Hydrolyzes -Xaa-Yaa-Zaa-|-(S,diacylglyceryl)Cys-, in which Xaa is hydrophobic (preferably Leu), and Yaa (Ala or Ser) and Zaa (Gly or Ala) have small, neutral side chains.</text>
        <dbReference type="EC" id="3.4.23.36"/>
    </reaction>
</comment>
<dbReference type="GO" id="GO:0004190">
    <property type="term" value="F:aspartic-type endopeptidase activity"/>
    <property type="evidence" value="ECO:0007669"/>
    <property type="project" value="UniProtKB-UniRule"/>
</dbReference>
<evidence type="ECO:0000256" key="7">
    <source>
        <dbReference type="ARBA" id="ARBA00022989"/>
    </source>
</evidence>
<keyword evidence="4 9" id="KW-0812">Transmembrane</keyword>
<evidence type="ECO:0000256" key="2">
    <source>
        <dbReference type="ARBA" id="ARBA00022475"/>
    </source>
</evidence>
<keyword evidence="3 9" id="KW-0645">Protease</keyword>
<dbReference type="RefSeq" id="WP_012880430.1">
    <property type="nucleotide sequence ID" value="NC_013532.1"/>
</dbReference>
<dbReference type="NCBIfam" id="NF011357">
    <property type="entry name" value="PRK14775.1"/>
    <property type="match status" value="1"/>
</dbReference>
<feature type="transmembrane region" description="Helical" evidence="9">
    <location>
        <begin position="89"/>
        <end position="105"/>
    </location>
</feature>
<keyword evidence="5 9" id="KW-0064">Aspartyl protease</keyword>
<comment type="subcellular location">
    <subcellularLocation>
        <location evidence="9">Cell inner membrane</location>
        <topology evidence="9">Multi-pass membrane protein</topology>
    </subcellularLocation>
</comment>
<dbReference type="HAMAP" id="MF_00161">
    <property type="entry name" value="LspA"/>
    <property type="match status" value="1"/>
</dbReference>
<sequence length="170" mass="18555">MKGKIVGVIAIVFIFALDQVSKAYAIDWYSKSGGTQVFKFCDLVEVWNRGISFGMFGAMESSNLIFTYVSLGVILALFVLLLQAKHKKSTFCMGVVIGGALGNLADRLRFGAVYDFISLHVGELYWPAFNIADACVTCGVIGFLCLEVMYHAKARVAESADPVALSVKKY</sequence>
<evidence type="ECO:0000256" key="6">
    <source>
        <dbReference type="ARBA" id="ARBA00022801"/>
    </source>
</evidence>
<evidence type="ECO:0000256" key="4">
    <source>
        <dbReference type="ARBA" id="ARBA00022692"/>
    </source>
</evidence>
<gene>
    <name evidence="9 11" type="primary">lspA</name>
    <name evidence="11" type="ordered locus">ACIS_00282</name>
</gene>
<dbReference type="Pfam" id="PF01252">
    <property type="entry name" value="Peptidase_A8"/>
    <property type="match status" value="1"/>
</dbReference>
<evidence type="ECO:0000256" key="1">
    <source>
        <dbReference type="ARBA" id="ARBA00006139"/>
    </source>
</evidence>
<comment type="function">
    <text evidence="9">This protein specifically catalyzes the removal of signal peptides from prolipoproteins.</text>
</comment>
<feature type="transmembrane region" description="Helical" evidence="9">
    <location>
        <begin position="125"/>
        <end position="146"/>
    </location>
</feature>
<dbReference type="InterPro" id="IPR001872">
    <property type="entry name" value="Peptidase_A8"/>
</dbReference>
<evidence type="ECO:0000256" key="9">
    <source>
        <dbReference type="HAMAP-Rule" id="MF_00161"/>
    </source>
</evidence>
<evidence type="ECO:0000256" key="5">
    <source>
        <dbReference type="ARBA" id="ARBA00022750"/>
    </source>
</evidence>
<evidence type="ECO:0000313" key="11">
    <source>
        <dbReference type="EMBL" id="ACZ48950.1"/>
    </source>
</evidence>
<dbReference type="PRINTS" id="PR00781">
    <property type="entry name" value="LIPOSIGPTASE"/>
</dbReference>
<dbReference type="PANTHER" id="PTHR33695:SF1">
    <property type="entry name" value="LIPOPROTEIN SIGNAL PEPTIDASE"/>
    <property type="match status" value="1"/>
</dbReference>
<keyword evidence="12" id="KW-1185">Reference proteome</keyword>
<keyword evidence="11" id="KW-0449">Lipoprotein</keyword>
<protein>
    <recommendedName>
        <fullName evidence="9">Lipoprotein signal peptidase</fullName>
        <ecNumber evidence="9">3.4.23.36</ecNumber>
    </recommendedName>
    <alternativeName>
        <fullName evidence="9">Prolipoprotein signal peptidase</fullName>
    </alternativeName>
    <alternativeName>
        <fullName evidence="9">Signal peptidase II</fullName>
        <shortName evidence="9">SPase II</shortName>
    </alternativeName>
</protein>
<dbReference type="EC" id="3.4.23.36" evidence="9"/>
<proteinExistence type="inferred from homology"/>
<dbReference type="EMBL" id="CP001759">
    <property type="protein sequence ID" value="ACZ48950.1"/>
    <property type="molecule type" value="Genomic_DNA"/>
</dbReference>
<dbReference type="UniPathway" id="UPA00665"/>
<keyword evidence="6 9" id="KW-0378">Hydrolase</keyword>
<dbReference type="PANTHER" id="PTHR33695">
    <property type="entry name" value="LIPOPROTEIN SIGNAL PEPTIDASE"/>
    <property type="match status" value="1"/>
</dbReference>
<comment type="pathway">
    <text evidence="9">Protein modification; lipoprotein biosynthesis (signal peptide cleavage).</text>
</comment>
<dbReference type="NCBIfam" id="TIGR00077">
    <property type="entry name" value="lspA"/>
    <property type="match status" value="1"/>
</dbReference>
<dbReference type="GO" id="GO:0005886">
    <property type="term" value="C:plasma membrane"/>
    <property type="evidence" value="ECO:0007669"/>
    <property type="project" value="UniProtKB-SubCell"/>
</dbReference>
<evidence type="ECO:0000313" key="12">
    <source>
        <dbReference type="Proteomes" id="UP000000630"/>
    </source>
</evidence>
<feature type="transmembrane region" description="Helical" evidence="9">
    <location>
        <begin position="65"/>
        <end position="82"/>
    </location>
</feature>
<evidence type="ECO:0000256" key="8">
    <source>
        <dbReference type="ARBA" id="ARBA00023136"/>
    </source>
</evidence>
<keyword evidence="8 9" id="KW-0472">Membrane</keyword>
<dbReference type="GO" id="GO:0006508">
    <property type="term" value="P:proteolysis"/>
    <property type="evidence" value="ECO:0007669"/>
    <property type="project" value="UniProtKB-KW"/>
</dbReference>
<dbReference type="HOGENOM" id="CLU_083252_4_3_5"/>
<dbReference type="STRING" id="574556.ACIS_00282"/>
<keyword evidence="7 9" id="KW-1133">Transmembrane helix</keyword>
<dbReference type="KEGG" id="acn:ACIS_00282"/>
<reference evidence="11 12" key="1">
    <citation type="journal article" date="2010" name="J. Bacteriol.">
        <title>Complete genome sequence of Anaplasma marginale subsp. centrale.</title>
        <authorList>
            <person name="Herndon D.R."/>
            <person name="Palmer G.H."/>
            <person name="Shkap V."/>
            <person name="Knowles D.P. Jr."/>
            <person name="Brayton K.A."/>
        </authorList>
    </citation>
    <scope>NUCLEOTIDE SEQUENCE [LARGE SCALE GENOMIC DNA]</scope>
    <source>
        <strain evidence="11 12">Israel</strain>
    </source>
</reference>
<keyword evidence="2 9" id="KW-1003">Cell membrane</keyword>
<name>D1ATS2_ANACI</name>
<organism evidence="11 12">
    <name type="scientific">Anaplasma centrale (strain Israel)</name>
    <name type="common">Anaplasma marginale subsp. centrale (strain Israel)</name>
    <dbReference type="NCBI Taxonomy" id="574556"/>
    <lineage>
        <taxon>Bacteria</taxon>
        <taxon>Pseudomonadati</taxon>
        <taxon>Pseudomonadota</taxon>
        <taxon>Alphaproteobacteria</taxon>
        <taxon>Rickettsiales</taxon>
        <taxon>Anaplasmataceae</taxon>
        <taxon>Anaplasma</taxon>
    </lineage>
</organism>
<dbReference type="Proteomes" id="UP000000630">
    <property type="component" value="Chromosome"/>
</dbReference>
<dbReference type="OrthoDB" id="9810259at2"/>
<evidence type="ECO:0000256" key="10">
    <source>
        <dbReference type="RuleBase" id="RU004181"/>
    </source>
</evidence>
<evidence type="ECO:0000256" key="3">
    <source>
        <dbReference type="ARBA" id="ARBA00022670"/>
    </source>
</evidence>